<feature type="region of interest" description="Disordered" evidence="2">
    <location>
        <begin position="535"/>
        <end position="554"/>
    </location>
</feature>
<reference evidence="3 4" key="1">
    <citation type="journal article" date="2021" name="Commun. Biol.">
        <title>The genome of Shorea leprosula (Dipterocarpaceae) highlights the ecological relevance of drought in aseasonal tropical rainforests.</title>
        <authorList>
            <person name="Ng K.K.S."/>
            <person name="Kobayashi M.J."/>
            <person name="Fawcett J.A."/>
            <person name="Hatakeyama M."/>
            <person name="Paape T."/>
            <person name="Ng C.H."/>
            <person name="Ang C.C."/>
            <person name="Tnah L.H."/>
            <person name="Lee C.T."/>
            <person name="Nishiyama T."/>
            <person name="Sese J."/>
            <person name="O'Brien M.J."/>
            <person name="Copetti D."/>
            <person name="Mohd Noor M.I."/>
            <person name="Ong R.C."/>
            <person name="Putra M."/>
            <person name="Sireger I.Z."/>
            <person name="Indrioko S."/>
            <person name="Kosugi Y."/>
            <person name="Izuno A."/>
            <person name="Isagi Y."/>
            <person name="Lee S.L."/>
            <person name="Shimizu K.K."/>
        </authorList>
    </citation>
    <scope>NUCLEOTIDE SEQUENCE [LARGE SCALE GENOMIC DNA]</scope>
    <source>
        <strain evidence="3">214</strain>
    </source>
</reference>
<keyword evidence="1" id="KW-0175">Coiled coil</keyword>
<evidence type="ECO:0000313" key="4">
    <source>
        <dbReference type="Proteomes" id="UP001054252"/>
    </source>
</evidence>
<sequence length="610" mass="66943">MWFGNEPYLLVVGEWENRVIMGRLSNLRKAPKELPFGFRFRAALHHEVADSAPLISGYKKLEEMVRSYHIPKTILLRACTQNERACTVSQTGWILVLRAGSDVADAQQHKVHHRLYAVVCEVGDTSQGDSVQVTVPIINNDLTARLSKWCVPNTHVNYPQLLPRDTDLKNQLLEYAKRENLIDLEALATSEQLAMFRFVDVANQFTEAILLSYTMNSSRVESYIFVCAGEMSSILERQCQGAQGSRGRTAGSASQRQTRFDERPPPAPQSRSSSHRGSNLASKPRAEHRAKAVAPVARRRSREDTDSEDEVPLIRRRTSLATQPAQAIQIAAARSPSVPSAMAQAAAEPTSASTSMLAPRIAYPIGFSYVKTNCQPAMVQGKQSFVPPVDRQQARTYVQQHGEQVAMIKLMDAFSYVVTLFESEQGARTQNNELSASCKQLAVEKASLVDDVNHLQGSEMATRAASAESRVEELMSKNNELKEELERAHAEKESDIQAPVSRGRMVGGLSRVPRRCGGGVCKHDHGNLQRDLWKSAAASPGLPNTLRRRGGSRGPASFDVWVEGALVAEPEPSNTPPPSQPAVVPAGSPVTALAHQPVARPFSSCLKPSC</sequence>
<protein>
    <submittedName>
        <fullName evidence="3">Uncharacterized protein</fullName>
    </submittedName>
</protein>
<proteinExistence type="predicted"/>
<evidence type="ECO:0000256" key="1">
    <source>
        <dbReference type="SAM" id="Coils"/>
    </source>
</evidence>
<evidence type="ECO:0000313" key="3">
    <source>
        <dbReference type="EMBL" id="GKV18407.1"/>
    </source>
</evidence>
<keyword evidence="4" id="KW-1185">Reference proteome</keyword>
<comment type="caution">
    <text evidence="3">The sequence shown here is derived from an EMBL/GenBank/DDBJ whole genome shotgun (WGS) entry which is preliminary data.</text>
</comment>
<name>A0AAV5K3G1_9ROSI</name>
<dbReference type="EMBL" id="BPVZ01000050">
    <property type="protein sequence ID" value="GKV18407.1"/>
    <property type="molecule type" value="Genomic_DNA"/>
</dbReference>
<feature type="coiled-coil region" evidence="1">
    <location>
        <begin position="464"/>
        <end position="498"/>
    </location>
</feature>
<dbReference type="Proteomes" id="UP001054252">
    <property type="component" value="Unassembled WGS sequence"/>
</dbReference>
<organism evidence="3 4">
    <name type="scientific">Rubroshorea leprosula</name>
    <dbReference type="NCBI Taxonomy" id="152421"/>
    <lineage>
        <taxon>Eukaryota</taxon>
        <taxon>Viridiplantae</taxon>
        <taxon>Streptophyta</taxon>
        <taxon>Embryophyta</taxon>
        <taxon>Tracheophyta</taxon>
        <taxon>Spermatophyta</taxon>
        <taxon>Magnoliopsida</taxon>
        <taxon>eudicotyledons</taxon>
        <taxon>Gunneridae</taxon>
        <taxon>Pentapetalae</taxon>
        <taxon>rosids</taxon>
        <taxon>malvids</taxon>
        <taxon>Malvales</taxon>
        <taxon>Dipterocarpaceae</taxon>
        <taxon>Rubroshorea</taxon>
    </lineage>
</organism>
<dbReference type="AlphaFoldDB" id="A0AAV5K3G1"/>
<feature type="region of interest" description="Disordered" evidence="2">
    <location>
        <begin position="568"/>
        <end position="588"/>
    </location>
</feature>
<accession>A0AAV5K3G1</accession>
<feature type="region of interest" description="Disordered" evidence="2">
    <location>
        <begin position="239"/>
        <end position="313"/>
    </location>
</feature>
<gene>
    <name evidence="3" type="ORF">SLEP1_g28796</name>
</gene>
<evidence type="ECO:0000256" key="2">
    <source>
        <dbReference type="SAM" id="MobiDB-lite"/>
    </source>
</evidence>